<evidence type="ECO:0000256" key="2">
    <source>
        <dbReference type="ARBA" id="ARBA00022737"/>
    </source>
</evidence>
<feature type="chain" id="PRO_5040191894" description="Sushi domain-containing protein" evidence="7">
    <location>
        <begin position="20"/>
        <end position="276"/>
    </location>
</feature>
<feature type="region of interest" description="Disordered" evidence="6">
    <location>
        <begin position="234"/>
        <end position="261"/>
    </location>
</feature>
<name>A0A9Q1EW49_SYNKA</name>
<evidence type="ECO:0000259" key="8">
    <source>
        <dbReference type="PROSITE" id="PS50923"/>
    </source>
</evidence>
<sequence>MVLSLVLFIVYIFPSITVALHNLTAGGCAIIRPPRDGGIRYRGLTQEQIRSVQILPVDYEIEYICRGSRVIVGPKVRKCLPNGTWTDLALRSRCLLQCSHVWASLENGQVKVWPLGAPVEGSVLQYSCLPGFILGGPNSSVCTKLGKWDSPKPACHYDRNYTGLIRTGEPGDEPTVTFPKNIPLHLPGIHQPQSAQTEWVEKNNNPMRSGAQLWRVCVGSPLIPPIKRRPSVIPAARRCRGPEQSPTPPGPIRRNANAPSDRAYRCHRHQFSIQHR</sequence>
<dbReference type="InterPro" id="IPR000436">
    <property type="entry name" value="Sushi_SCR_CCP_dom"/>
</dbReference>
<organism evidence="9 10">
    <name type="scientific">Synaphobranchus kaupii</name>
    <name type="common">Kaup's arrowtooth eel</name>
    <dbReference type="NCBI Taxonomy" id="118154"/>
    <lineage>
        <taxon>Eukaryota</taxon>
        <taxon>Metazoa</taxon>
        <taxon>Chordata</taxon>
        <taxon>Craniata</taxon>
        <taxon>Vertebrata</taxon>
        <taxon>Euteleostomi</taxon>
        <taxon>Actinopterygii</taxon>
        <taxon>Neopterygii</taxon>
        <taxon>Teleostei</taxon>
        <taxon>Anguilliformes</taxon>
        <taxon>Synaphobranchidae</taxon>
        <taxon>Synaphobranchus</taxon>
    </lineage>
</organism>
<dbReference type="PROSITE" id="PS50923">
    <property type="entry name" value="SUSHI"/>
    <property type="match status" value="1"/>
</dbReference>
<protein>
    <recommendedName>
        <fullName evidence="8">Sushi domain-containing protein</fullName>
    </recommendedName>
</protein>
<keyword evidence="10" id="KW-1185">Reference proteome</keyword>
<dbReference type="InterPro" id="IPR035976">
    <property type="entry name" value="Sushi/SCR/CCP_sf"/>
</dbReference>
<evidence type="ECO:0000256" key="6">
    <source>
        <dbReference type="SAM" id="MobiDB-lite"/>
    </source>
</evidence>
<evidence type="ECO:0000256" key="7">
    <source>
        <dbReference type="SAM" id="SignalP"/>
    </source>
</evidence>
<dbReference type="EMBL" id="JAINUF010000012">
    <property type="protein sequence ID" value="KAJ8346096.1"/>
    <property type="molecule type" value="Genomic_DNA"/>
</dbReference>
<dbReference type="OrthoDB" id="17569at2759"/>
<dbReference type="PANTHER" id="PTHR19325">
    <property type="entry name" value="COMPLEMENT COMPONENT-RELATED SUSHI DOMAIN-CONTAINING"/>
    <property type="match status" value="1"/>
</dbReference>
<keyword evidence="2" id="KW-0677">Repeat</keyword>
<dbReference type="PANTHER" id="PTHR19325:SF574">
    <property type="entry name" value="SUSHI, VON WILLEBRAND FACTOR TYPE A, EGF AND PENTRAXIN DOMAIN-CONTAINING PROTEIN 1"/>
    <property type="match status" value="1"/>
</dbReference>
<keyword evidence="1 5" id="KW-0768">Sushi</keyword>
<evidence type="ECO:0000313" key="9">
    <source>
        <dbReference type="EMBL" id="KAJ8346096.1"/>
    </source>
</evidence>
<dbReference type="AlphaFoldDB" id="A0A9Q1EW49"/>
<comment type="caution">
    <text evidence="9">The sequence shown here is derived from an EMBL/GenBank/DDBJ whole genome shotgun (WGS) entry which is preliminary data.</text>
</comment>
<dbReference type="SMART" id="SM00032">
    <property type="entry name" value="CCP"/>
    <property type="match status" value="2"/>
</dbReference>
<dbReference type="InterPro" id="IPR050350">
    <property type="entry name" value="Compl-Cell_Adhes-Reg"/>
</dbReference>
<evidence type="ECO:0000256" key="5">
    <source>
        <dbReference type="PROSITE-ProRule" id="PRU00302"/>
    </source>
</evidence>
<feature type="domain" description="Sushi" evidence="8">
    <location>
        <begin position="96"/>
        <end position="157"/>
    </location>
</feature>
<dbReference type="Proteomes" id="UP001152622">
    <property type="component" value="Chromosome 12"/>
</dbReference>
<gene>
    <name evidence="9" type="ORF">SKAU_G00302890</name>
</gene>
<keyword evidence="7" id="KW-0732">Signal</keyword>
<dbReference type="CDD" id="cd00033">
    <property type="entry name" value="CCP"/>
    <property type="match status" value="1"/>
</dbReference>
<evidence type="ECO:0000313" key="10">
    <source>
        <dbReference type="Proteomes" id="UP001152622"/>
    </source>
</evidence>
<evidence type="ECO:0000256" key="3">
    <source>
        <dbReference type="ARBA" id="ARBA00023157"/>
    </source>
</evidence>
<keyword evidence="4" id="KW-0325">Glycoprotein</keyword>
<proteinExistence type="predicted"/>
<evidence type="ECO:0000256" key="4">
    <source>
        <dbReference type="ARBA" id="ARBA00023180"/>
    </source>
</evidence>
<feature type="signal peptide" evidence="7">
    <location>
        <begin position="1"/>
        <end position="19"/>
    </location>
</feature>
<dbReference type="Pfam" id="PF00084">
    <property type="entry name" value="Sushi"/>
    <property type="match status" value="1"/>
</dbReference>
<dbReference type="SUPFAM" id="SSF57535">
    <property type="entry name" value="Complement control module/SCR domain"/>
    <property type="match status" value="2"/>
</dbReference>
<reference evidence="9" key="1">
    <citation type="journal article" date="2023" name="Science">
        <title>Genome structures resolve the early diversification of teleost fishes.</title>
        <authorList>
            <person name="Parey E."/>
            <person name="Louis A."/>
            <person name="Montfort J."/>
            <person name="Bouchez O."/>
            <person name="Roques C."/>
            <person name="Iampietro C."/>
            <person name="Lluch J."/>
            <person name="Castinel A."/>
            <person name="Donnadieu C."/>
            <person name="Desvignes T."/>
            <person name="Floi Bucao C."/>
            <person name="Jouanno E."/>
            <person name="Wen M."/>
            <person name="Mejri S."/>
            <person name="Dirks R."/>
            <person name="Jansen H."/>
            <person name="Henkel C."/>
            <person name="Chen W.J."/>
            <person name="Zahm M."/>
            <person name="Cabau C."/>
            <person name="Klopp C."/>
            <person name="Thompson A.W."/>
            <person name="Robinson-Rechavi M."/>
            <person name="Braasch I."/>
            <person name="Lecointre G."/>
            <person name="Bobe J."/>
            <person name="Postlethwait J.H."/>
            <person name="Berthelot C."/>
            <person name="Roest Crollius H."/>
            <person name="Guiguen Y."/>
        </authorList>
    </citation>
    <scope>NUCLEOTIDE SEQUENCE</scope>
    <source>
        <strain evidence="9">WJC10195</strain>
    </source>
</reference>
<comment type="caution">
    <text evidence="5">Lacks conserved residue(s) required for the propagation of feature annotation.</text>
</comment>
<accession>A0A9Q1EW49</accession>
<feature type="disulfide bond" evidence="5">
    <location>
        <begin position="128"/>
        <end position="155"/>
    </location>
</feature>
<evidence type="ECO:0000256" key="1">
    <source>
        <dbReference type="ARBA" id="ARBA00022659"/>
    </source>
</evidence>
<dbReference type="Gene3D" id="2.10.70.10">
    <property type="entry name" value="Complement Module, domain 1"/>
    <property type="match status" value="2"/>
</dbReference>
<keyword evidence="3 5" id="KW-1015">Disulfide bond</keyword>